<keyword evidence="3" id="KW-1185">Reference proteome</keyword>
<dbReference type="AlphaFoldDB" id="A0AAW0CI42"/>
<proteinExistence type="predicted"/>
<evidence type="ECO:0000313" key="3">
    <source>
        <dbReference type="Proteomes" id="UP001362999"/>
    </source>
</evidence>
<sequence length="590" mass="66290">MESSAYLFIEFDSEKEFHQIKKKKLAFAAVIVDSFPNCLCTIIGKGSDLVLETWYSSDGVTDLQSCSNCELEAPRCKRMLNLQALERSTVHGTGDQSCDVEGTSSRENFITATRRTHCARSVRIICGLVQLNDERTSRDPELPKEKWLPSDPENILDIHKAIIFSYSSPWLWARLQDLREIYAKTSNRIERFDSGCLERNEANLLKEKNHMWVGRQWDAVYVQMKPEEFEKDQASLDEHEFQRAVRLFVGLSRIVDLEVADSLQGELTASSAPKPGCPSETVRGCFDRMNLTSLGPGLDPTHIWLESSGTTGHGRPRDVSRRRLLSPTTAPDHTLARAPNANRQSSTTDAQTAYRFCFTSKFAGSLDFDGRRDLRPVRSLGARVIYAAALSRNYSRYQEYYVTAPWSGASRKNSGVGLGLGPRPQLIYVEQLKNHPTTIFALWRNIALDKNTALCSRSFQFSFVRVASTFQLSQPCALKATSGKFGLGDRESRLQIAGVARDLPIDIHDLDSLRTPGPTRIELLLLQSKLVDSDISLPLDGLDLDLLLIRRSVGLRRLACRVTASIFNIRDKITIEDEESAHFYEAIDGT</sequence>
<name>A0AAW0CI42_9AGAR</name>
<feature type="region of interest" description="Disordered" evidence="1">
    <location>
        <begin position="327"/>
        <end position="347"/>
    </location>
</feature>
<organism evidence="2 3">
    <name type="scientific">Favolaschia claudopus</name>
    <dbReference type="NCBI Taxonomy" id="2862362"/>
    <lineage>
        <taxon>Eukaryota</taxon>
        <taxon>Fungi</taxon>
        <taxon>Dikarya</taxon>
        <taxon>Basidiomycota</taxon>
        <taxon>Agaricomycotina</taxon>
        <taxon>Agaricomycetes</taxon>
        <taxon>Agaricomycetidae</taxon>
        <taxon>Agaricales</taxon>
        <taxon>Marasmiineae</taxon>
        <taxon>Mycenaceae</taxon>
        <taxon>Favolaschia</taxon>
    </lineage>
</organism>
<comment type="caution">
    <text evidence="2">The sequence shown here is derived from an EMBL/GenBank/DDBJ whole genome shotgun (WGS) entry which is preliminary data.</text>
</comment>
<accession>A0AAW0CI42</accession>
<evidence type="ECO:0000256" key="1">
    <source>
        <dbReference type="SAM" id="MobiDB-lite"/>
    </source>
</evidence>
<gene>
    <name evidence="2" type="ORF">R3P38DRAFT_2770574</name>
</gene>
<reference evidence="2 3" key="1">
    <citation type="journal article" date="2024" name="J Genomics">
        <title>Draft genome sequencing and assembly of Favolaschia claudopus CIRM-BRFM 2984 isolated from oak limbs.</title>
        <authorList>
            <person name="Navarro D."/>
            <person name="Drula E."/>
            <person name="Chaduli D."/>
            <person name="Cazenave R."/>
            <person name="Ahrendt S."/>
            <person name="Wang J."/>
            <person name="Lipzen A."/>
            <person name="Daum C."/>
            <person name="Barry K."/>
            <person name="Grigoriev I.V."/>
            <person name="Favel A."/>
            <person name="Rosso M.N."/>
            <person name="Martin F."/>
        </authorList>
    </citation>
    <scope>NUCLEOTIDE SEQUENCE [LARGE SCALE GENOMIC DNA]</scope>
    <source>
        <strain evidence="2 3">CIRM-BRFM 2984</strain>
    </source>
</reference>
<dbReference type="Proteomes" id="UP001362999">
    <property type="component" value="Unassembled WGS sequence"/>
</dbReference>
<dbReference type="EMBL" id="JAWWNJ010000017">
    <property type="protein sequence ID" value="KAK7038293.1"/>
    <property type="molecule type" value="Genomic_DNA"/>
</dbReference>
<protein>
    <submittedName>
        <fullName evidence="2">Uncharacterized protein</fullName>
    </submittedName>
</protein>
<evidence type="ECO:0000313" key="2">
    <source>
        <dbReference type="EMBL" id="KAK7038293.1"/>
    </source>
</evidence>